<accession>A0A5D0UIQ8</accession>
<evidence type="ECO:0000259" key="5">
    <source>
        <dbReference type="PROSITE" id="PS50977"/>
    </source>
</evidence>
<keyword evidence="7" id="KW-1185">Reference proteome</keyword>
<sequence>MSPPTEVYRRRTGSETKAEIEKVALALFTRNGYEATTMREIAEQLEITKPALYYHFSSKEEIIRTLFAEHLATWDEIISWAAAQPPSPRLRQEVLTRWANATRHRRMELIRLAVANQESIKALAPLRTGMASRLTELVTILIGPDASVRDRIRARMAVLSINIAVMTGQELGADEGDILDIALEVALRVLPDLDDAPGQPDG</sequence>
<gene>
    <name evidence="6" type="ORF">FXF65_05675</name>
</gene>
<dbReference type="OrthoDB" id="3186364at2"/>
<dbReference type="Proteomes" id="UP000322634">
    <property type="component" value="Unassembled WGS sequence"/>
</dbReference>
<organism evidence="6 7">
    <name type="scientific">Actinomadura syzygii</name>
    <dbReference type="NCBI Taxonomy" id="1427538"/>
    <lineage>
        <taxon>Bacteria</taxon>
        <taxon>Bacillati</taxon>
        <taxon>Actinomycetota</taxon>
        <taxon>Actinomycetes</taxon>
        <taxon>Streptosporangiales</taxon>
        <taxon>Thermomonosporaceae</taxon>
        <taxon>Actinomadura</taxon>
    </lineage>
</organism>
<feature type="domain" description="HTH tetR-type" evidence="5">
    <location>
        <begin position="14"/>
        <end position="74"/>
    </location>
</feature>
<reference evidence="6 7" key="1">
    <citation type="submission" date="2019-08" db="EMBL/GenBank/DDBJ databases">
        <title>Actinomadura sp. nov. CYP1-5 isolated from mountain soil.</title>
        <authorList>
            <person name="Songsumanus A."/>
            <person name="Kuncharoen N."/>
            <person name="Kudo T."/>
            <person name="Yuki M."/>
            <person name="Igarashi Y."/>
            <person name="Tanasupawat S."/>
        </authorList>
    </citation>
    <scope>NUCLEOTIDE SEQUENCE [LARGE SCALE GENOMIC DNA]</scope>
    <source>
        <strain evidence="6 7">GKU157</strain>
    </source>
</reference>
<evidence type="ECO:0000256" key="1">
    <source>
        <dbReference type="ARBA" id="ARBA00023015"/>
    </source>
</evidence>
<dbReference type="Gene3D" id="1.10.357.10">
    <property type="entry name" value="Tetracycline Repressor, domain 2"/>
    <property type="match status" value="1"/>
</dbReference>
<name>A0A5D0UIQ8_9ACTN</name>
<comment type="caution">
    <text evidence="6">The sequence shown here is derived from an EMBL/GenBank/DDBJ whole genome shotgun (WGS) entry which is preliminary data.</text>
</comment>
<dbReference type="AlphaFoldDB" id="A0A5D0UIQ8"/>
<dbReference type="InterPro" id="IPR023772">
    <property type="entry name" value="DNA-bd_HTH_TetR-type_CS"/>
</dbReference>
<protein>
    <submittedName>
        <fullName evidence="6">TetR/AcrR family transcriptional regulator</fullName>
    </submittedName>
</protein>
<dbReference type="EMBL" id="VSFF01000002">
    <property type="protein sequence ID" value="TYC17495.1"/>
    <property type="molecule type" value="Genomic_DNA"/>
</dbReference>
<dbReference type="PRINTS" id="PR00455">
    <property type="entry name" value="HTHTETR"/>
</dbReference>
<keyword evidence="1" id="KW-0805">Transcription regulation</keyword>
<dbReference type="GO" id="GO:0003700">
    <property type="term" value="F:DNA-binding transcription factor activity"/>
    <property type="evidence" value="ECO:0007669"/>
    <property type="project" value="TreeGrafter"/>
</dbReference>
<feature type="DNA-binding region" description="H-T-H motif" evidence="4">
    <location>
        <begin position="37"/>
        <end position="56"/>
    </location>
</feature>
<dbReference type="PROSITE" id="PS50977">
    <property type="entry name" value="HTH_TETR_2"/>
    <property type="match status" value="1"/>
</dbReference>
<dbReference type="InterPro" id="IPR050109">
    <property type="entry name" value="HTH-type_TetR-like_transc_reg"/>
</dbReference>
<dbReference type="SUPFAM" id="SSF46689">
    <property type="entry name" value="Homeodomain-like"/>
    <property type="match status" value="1"/>
</dbReference>
<keyword evidence="2 4" id="KW-0238">DNA-binding</keyword>
<keyword evidence="3" id="KW-0804">Transcription</keyword>
<dbReference type="PROSITE" id="PS01081">
    <property type="entry name" value="HTH_TETR_1"/>
    <property type="match status" value="1"/>
</dbReference>
<dbReference type="GO" id="GO:0000976">
    <property type="term" value="F:transcription cis-regulatory region binding"/>
    <property type="evidence" value="ECO:0007669"/>
    <property type="project" value="TreeGrafter"/>
</dbReference>
<dbReference type="Pfam" id="PF00440">
    <property type="entry name" value="TetR_N"/>
    <property type="match status" value="1"/>
</dbReference>
<dbReference type="InterPro" id="IPR009057">
    <property type="entry name" value="Homeodomain-like_sf"/>
</dbReference>
<dbReference type="InterPro" id="IPR001647">
    <property type="entry name" value="HTH_TetR"/>
</dbReference>
<dbReference type="PANTHER" id="PTHR30055:SF234">
    <property type="entry name" value="HTH-TYPE TRANSCRIPTIONAL REGULATOR BETI"/>
    <property type="match status" value="1"/>
</dbReference>
<evidence type="ECO:0000256" key="3">
    <source>
        <dbReference type="ARBA" id="ARBA00023163"/>
    </source>
</evidence>
<evidence type="ECO:0000256" key="2">
    <source>
        <dbReference type="ARBA" id="ARBA00023125"/>
    </source>
</evidence>
<proteinExistence type="predicted"/>
<evidence type="ECO:0000313" key="7">
    <source>
        <dbReference type="Proteomes" id="UP000322634"/>
    </source>
</evidence>
<dbReference type="PANTHER" id="PTHR30055">
    <property type="entry name" value="HTH-TYPE TRANSCRIPTIONAL REGULATOR RUTR"/>
    <property type="match status" value="1"/>
</dbReference>
<evidence type="ECO:0000256" key="4">
    <source>
        <dbReference type="PROSITE-ProRule" id="PRU00335"/>
    </source>
</evidence>
<evidence type="ECO:0000313" key="6">
    <source>
        <dbReference type="EMBL" id="TYC17495.1"/>
    </source>
</evidence>
<dbReference type="RefSeq" id="WP_148348638.1">
    <property type="nucleotide sequence ID" value="NZ_JBHSBF010000022.1"/>
</dbReference>